<accession>A0A6J7WJ32</accession>
<reference evidence="1" key="1">
    <citation type="submission" date="2020-05" db="EMBL/GenBank/DDBJ databases">
        <authorList>
            <person name="Chiriac C."/>
            <person name="Salcher M."/>
            <person name="Ghai R."/>
            <person name="Kavagutti S V."/>
        </authorList>
    </citation>
    <scope>NUCLEOTIDE SEQUENCE</scope>
</reference>
<organism evidence="1">
    <name type="scientific">uncultured Caudovirales phage</name>
    <dbReference type="NCBI Taxonomy" id="2100421"/>
    <lineage>
        <taxon>Viruses</taxon>
        <taxon>Duplodnaviria</taxon>
        <taxon>Heunggongvirae</taxon>
        <taxon>Uroviricota</taxon>
        <taxon>Caudoviricetes</taxon>
        <taxon>Peduoviridae</taxon>
        <taxon>Maltschvirus</taxon>
        <taxon>Maltschvirus maltsch</taxon>
    </lineage>
</organism>
<sequence>MEFQAMFNFVGGAVLVAVGWWCKEIWDSVKALKADIKAIEIDLPKNYVSKADIENRFDKIDATLERIFDRLEGKVDK</sequence>
<name>A0A6J7WJ32_9CAUD</name>
<proteinExistence type="predicted"/>
<protein>
    <submittedName>
        <fullName evidence="1">Uncharacterized protein</fullName>
    </submittedName>
</protein>
<gene>
    <name evidence="1" type="ORF">UFOVP189_58</name>
</gene>
<dbReference type="EMBL" id="LR798234">
    <property type="protein sequence ID" value="CAB5212841.1"/>
    <property type="molecule type" value="Genomic_DNA"/>
</dbReference>
<evidence type="ECO:0000313" key="1">
    <source>
        <dbReference type="EMBL" id="CAB5212841.1"/>
    </source>
</evidence>